<gene>
    <name evidence="1" type="ORF">CPT_Mater26</name>
</gene>
<sequence length="51" mass="5995">MKNDNFLITEELAQKIINIPVTPLPKTDRELRMIEEANRILTNWKKSKEGN</sequence>
<dbReference type="Proteomes" id="UP000030206">
    <property type="component" value="Segment"/>
</dbReference>
<accession>A0A0A0RUF2</accession>
<evidence type="ECO:0000313" key="1">
    <source>
        <dbReference type="EMBL" id="AIW03183.1"/>
    </source>
</evidence>
<protein>
    <submittedName>
        <fullName evidence="1">Uncharacterized protein</fullName>
    </submittedName>
</protein>
<evidence type="ECO:0000313" key="2">
    <source>
        <dbReference type="Proteomes" id="UP000030206"/>
    </source>
</evidence>
<keyword evidence="2" id="KW-1185">Reference proteome</keyword>
<dbReference type="EMBL" id="KM236245">
    <property type="protein sequence ID" value="AIW03183.1"/>
    <property type="molecule type" value="Genomic_DNA"/>
</dbReference>
<organism evidence="1 2">
    <name type="scientific">Bacillus phage Mater</name>
    <dbReference type="NCBI Taxonomy" id="1540090"/>
    <lineage>
        <taxon>Viruses</taxon>
        <taxon>Duplodnaviria</taxon>
        <taxon>Heunggongvirae</taxon>
        <taxon>Uroviricota</taxon>
        <taxon>Caudoviricetes</taxon>
        <taxon>Herelleviridae</taxon>
        <taxon>Bastillevirinae</taxon>
        <taxon>Matervirus</taxon>
        <taxon>Matervirus mater</taxon>
    </lineage>
</organism>
<dbReference type="KEGG" id="vg:24606925"/>
<dbReference type="RefSeq" id="YP_009150985.1">
    <property type="nucleotide sequence ID" value="NC_027366.1"/>
</dbReference>
<dbReference type="GeneID" id="24606925"/>
<name>A0A0A0RUF2_9CAUD</name>
<proteinExistence type="predicted"/>
<reference evidence="1 2" key="1">
    <citation type="submission" date="2014-07" db="EMBL/GenBank/DDBJ databases">
        <title>Complete Genome of Bacillus megaterium Myophage Mater.</title>
        <authorList>
            <person name="Lancaster J.C."/>
            <person name="Hodde M.K."/>
            <person name="Hernandez A.C."/>
            <person name="Everett G.F.K."/>
        </authorList>
    </citation>
    <scope>NUCLEOTIDE SEQUENCE [LARGE SCALE GENOMIC DNA]</scope>
</reference>